<dbReference type="EMBL" id="FQVD01000006">
    <property type="protein sequence ID" value="SHE80731.1"/>
    <property type="molecule type" value="Genomic_DNA"/>
</dbReference>
<organism evidence="4 5">
    <name type="scientific">Bacteroides faecichinchillae</name>
    <dbReference type="NCBI Taxonomy" id="871325"/>
    <lineage>
        <taxon>Bacteria</taxon>
        <taxon>Pseudomonadati</taxon>
        <taxon>Bacteroidota</taxon>
        <taxon>Bacteroidia</taxon>
        <taxon>Bacteroidales</taxon>
        <taxon>Bacteroidaceae</taxon>
        <taxon>Bacteroides</taxon>
    </lineage>
</organism>
<keyword evidence="3" id="KW-0812">Transmembrane</keyword>
<dbReference type="AlphaFoldDB" id="A0A1M4WHF1"/>
<dbReference type="Pfam" id="PF12799">
    <property type="entry name" value="LRR_4"/>
    <property type="match status" value="1"/>
</dbReference>
<sequence>MPEIYCYDDLFLLLLFLQCASLIISSDRLWVEFLFIYKFSWSHIYYAISFFTFVPYSLLLFEMRKQKKLLFDLLMICLLLNLSSCAEDRSVFGDDFGTPKMTDENTIQFTVEIASDWRQIDLFANGGRMVIDWGDGRLQKIEDPSQTIISYKYGNCRSYRIKIWAEELEYCGIGTELLNVSDLHLGILPRMTNLNINSFKSTTELDLSTSCPNVEDLSIGNMPDLERLDIVRCDNLKTLQIYSNPNLTSLEIGSKSYLEKLYCSYNNLTSLSMRGLPRLKEVDCSYNPNLSTLKFDDGMAIGSLFINYCNFDRIDFLDKLPTMTEFGCSYNKLTELHMPGAFSIASLRCDNNQLTHLSIEDTWILTQLDCHSNCLGADALNELFESLEQVRPSDYMRYILSIYDNPGEKTCQKEIPIRKGWKLEDYRWN</sequence>
<dbReference type="GO" id="GO:0035591">
    <property type="term" value="F:signaling adaptor activity"/>
    <property type="evidence" value="ECO:0007669"/>
    <property type="project" value="TreeGrafter"/>
</dbReference>
<name>A0A1M4WHF1_9BACE</name>
<dbReference type="InterPro" id="IPR025875">
    <property type="entry name" value="Leu-rich_rpt_4"/>
</dbReference>
<dbReference type="PANTHER" id="PTHR47566:SF1">
    <property type="entry name" value="PROTEIN NUD1"/>
    <property type="match status" value="1"/>
</dbReference>
<evidence type="ECO:0000256" key="3">
    <source>
        <dbReference type="SAM" id="Phobius"/>
    </source>
</evidence>
<dbReference type="PANTHER" id="PTHR47566">
    <property type="match status" value="1"/>
</dbReference>
<dbReference type="STRING" id="871325.SAMN05444349_106107"/>
<evidence type="ECO:0000256" key="2">
    <source>
        <dbReference type="ARBA" id="ARBA00022737"/>
    </source>
</evidence>
<dbReference type="InterPro" id="IPR052574">
    <property type="entry name" value="CDIRP"/>
</dbReference>
<evidence type="ECO:0000313" key="5">
    <source>
        <dbReference type="Proteomes" id="UP000184436"/>
    </source>
</evidence>
<proteinExistence type="predicted"/>
<evidence type="ECO:0000313" key="4">
    <source>
        <dbReference type="EMBL" id="SHE80731.1"/>
    </source>
</evidence>
<gene>
    <name evidence="4" type="ORF">SAMN05444349_106107</name>
</gene>
<dbReference type="SUPFAM" id="SSF52058">
    <property type="entry name" value="L domain-like"/>
    <property type="match status" value="1"/>
</dbReference>
<feature type="transmembrane region" description="Helical" evidence="3">
    <location>
        <begin position="12"/>
        <end position="31"/>
    </location>
</feature>
<dbReference type="InterPro" id="IPR032675">
    <property type="entry name" value="LRR_dom_sf"/>
</dbReference>
<keyword evidence="5" id="KW-1185">Reference proteome</keyword>
<keyword evidence="3" id="KW-0472">Membrane</keyword>
<keyword evidence="1" id="KW-0433">Leucine-rich repeat</keyword>
<feature type="transmembrane region" description="Helical" evidence="3">
    <location>
        <begin position="43"/>
        <end position="61"/>
    </location>
</feature>
<dbReference type="Gene3D" id="3.80.10.10">
    <property type="entry name" value="Ribonuclease Inhibitor"/>
    <property type="match status" value="1"/>
</dbReference>
<evidence type="ECO:0000256" key="1">
    <source>
        <dbReference type="ARBA" id="ARBA00022614"/>
    </source>
</evidence>
<protein>
    <submittedName>
        <fullName evidence="4">Leucine Rich repeat-containing protein</fullName>
    </submittedName>
</protein>
<keyword evidence="2" id="KW-0677">Repeat</keyword>
<accession>A0A1M4WHF1</accession>
<keyword evidence="3" id="KW-1133">Transmembrane helix</keyword>
<dbReference type="Proteomes" id="UP000184436">
    <property type="component" value="Unassembled WGS sequence"/>
</dbReference>
<reference evidence="4 5" key="1">
    <citation type="submission" date="2016-11" db="EMBL/GenBank/DDBJ databases">
        <authorList>
            <person name="Jaros S."/>
            <person name="Januszkiewicz K."/>
            <person name="Wedrychowicz H."/>
        </authorList>
    </citation>
    <scope>NUCLEOTIDE SEQUENCE [LARGE SCALE GENOMIC DNA]</scope>
    <source>
        <strain evidence="4 5">DSM 26883</strain>
    </source>
</reference>